<protein>
    <recommendedName>
        <fullName evidence="2">Beta-lactamase-related domain-containing protein</fullName>
    </recommendedName>
</protein>
<evidence type="ECO:0000313" key="3">
    <source>
        <dbReference type="EMBL" id="AUG29079.1"/>
    </source>
</evidence>
<feature type="domain" description="Beta-lactamase-related" evidence="2">
    <location>
        <begin position="37"/>
        <end position="398"/>
    </location>
</feature>
<evidence type="ECO:0000259" key="2">
    <source>
        <dbReference type="Pfam" id="PF00144"/>
    </source>
</evidence>
<dbReference type="PANTHER" id="PTHR43319:SF3">
    <property type="entry name" value="BETA-LACTAMASE-RELATED DOMAIN-CONTAINING PROTEIN"/>
    <property type="match status" value="1"/>
</dbReference>
<name>A0A2K9DDV1_9MICO</name>
<dbReference type="PANTHER" id="PTHR43319">
    <property type="entry name" value="BETA-LACTAMASE-RELATED"/>
    <property type="match status" value="1"/>
</dbReference>
<dbReference type="RefSeq" id="WP_101305903.1">
    <property type="nucleotide sequence ID" value="NZ_CP025299.1"/>
</dbReference>
<sequence>MTDDPQTPRIHPRATAPAHGHVHPAYAGVAEAFARVLESDAAGAALSIVVDGETVVDLWGGADPLSGRAWERESATLAFSAAKGMVALLVAQQVQAGALDPALPVAHYWPEFAAAGKERITVADVLTHVAGMPTLPIREPEDLLDPLALAARVAAAPPGYAPRSARVYHVLSYGVIAAELLRRVTGDDAATLLRERVADPLGAALWLGLPASEDRRYLPALMEPIVPPPAPAGTPESTGAACAAAFRSTVQIVPLFERVDGMLGTERVNGLPFRRALVPGGGLVADARALARVYGACVAPVDGVRLLDDDTVGLVSRDWLGGIREPLCLPGAAATVRWGLGFEISHALNRMLGDGSFGHSGMGGRLAFAHAPSRTGFAFVGQRMTFPPPGQDPRWALLLDALAAV</sequence>
<dbReference type="EMBL" id="CP025299">
    <property type="protein sequence ID" value="AUG29079.1"/>
    <property type="molecule type" value="Genomic_DNA"/>
</dbReference>
<dbReference type="SUPFAM" id="SSF56601">
    <property type="entry name" value="beta-lactamase/transpeptidase-like"/>
    <property type="match status" value="1"/>
</dbReference>
<dbReference type="Proteomes" id="UP000233276">
    <property type="component" value="Chromosome"/>
</dbReference>
<dbReference type="AlphaFoldDB" id="A0A2K9DDV1"/>
<dbReference type="Gene3D" id="3.40.710.10">
    <property type="entry name" value="DD-peptidase/beta-lactamase superfamily"/>
    <property type="match status" value="1"/>
</dbReference>
<feature type="region of interest" description="Disordered" evidence="1">
    <location>
        <begin position="1"/>
        <end position="21"/>
    </location>
</feature>
<dbReference type="KEGG" id="mhos:CXR34_06080"/>
<proteinExistence type="predicted"/>
<reference evidence="3 4" key="1">
    <citation type="submission" date="2017-12" db="EMBL/GenBank/DDBJ databases">
        <title>Isolation and characterization of estrogens degradatiion strain Microbacterium hominis SJTG1.</title>
        <authorList>
            <person name="Xiong W."/>
            <person name="Yin C."/>
            <person name="Zheng D."/>
            <person name="Liang R."/>
        </authorList>
    </citation>
    <scope>NUCLEOTIDE SEQUENCE [LARGE SCALE GENOMIC DNA]</scope>
    <source>
        <strain evidence="3 4">SJTG1</strain>
    </source>
</reference>
<dbReference type="InterPro" id="IPR012338">
    <property type="entry name" value="Beta-lactam/transpept-like"/>
</dbReference>
<evidence type="ECO:0000313" key="4">
    <source>
        <dbReference type="Proteomes" id="UP000233276"/>
    </source>
</evidence>
<gene>
    <name evidence="3" type="ORF">CXR34_06080</name>
</gene>
<evidence type="ECO:0000256" key="1">
    <source>
        <dbReference type="SAM" id="MobiDB-lite"/>
    </source>
</evidence>
<organism evidence="3 4">
    <name type="scientific">Microbacterium hominis</name>
    <dbReference type="NCBI Taxonomy" id="162426"/>
    <lineage>
        <taxon>Bacteria</taxon>
        <taxon>Bacillati</taxon>
        <taxon>Actinomycetota</taxon>
        <taxon>Actinomycetes</taxon>
        <taxon>Micrococcales</taxon>
        <taxon>Microbacteriaceae</taxon>
        <taxon>Microbacterium</taxon>
    </lineage>
</organism>
<dbReference type="Pfam" id="PF00144">
    <property type="entry name" value="Beta-lactamase"/>
    <property type="match status" value="1"/>
</dbReference>
<dbReference type="InterPro" id="IPR001466">
    <property type="entry name" value="Beta-lactam-related"/>
</dbReference>
<dbReference type="InterPro" id="IPR052907">
    <property type="entry name" value="Beta-lactamase/esterase"/>
</dbReference>
<accession>A0A2K9DDV1</accession>